<reference evidence="4" key="1">
    <citation type="journal article" date="2019" name="Int. J. Syst. Evol. Microbiol.">
        <title>The Global Catalogue of Microorganisms (GCM) 10K type strain sequencing project: providing services to taxonomists for standard genome sequencing and annotation.</title>
        <authorList>
            <consortium name="The Broad Institute Genomics Platform"/>
            <consortium name="The Broad Institute Genome Sequencing Center for Infectious Disease"/>
            <person name="Wu L."/>
            <person name="Ma J."/>
        </authorList>
    </citation>
    <scope>NUCLEOTIDE SEQUENCE [LARGE SCALE GENOMIC DNA]</scope>
    <source>
        <strain evidence="4">NBRC 105830</strain>
    </source>
</reference>
<organism evidence="3 4">
    <name type="scientific">Arsenicicoccus piscis</name>
    <dbReference type="NCBI Taxonomy" id="673954"/>
    <lineage>
        <taxon>Bacteria</taxon>
        <taxon>Bacillati</taxon>
        <taxon>Actinomycetota</taxon>
        <taxon>Actinomycetes</taxon>
        <taxon>Micrococcales</taxon>
        <taxon>Intrasporangiaceae</taxon>
        <taxon>Arsenicicoccus</taxon>
    </lineage>
</organism>
<dbReference type="EMBL" id="BSUJ01000001">
    <property type="protein sequence ID" value="GMA18910.1"/>
    <property type="molecule type" value="Genomic_DNA"/>
</dbReference>
<name>A0ABQ6HKG8_9MICO</name>
<proteinExistence type="predicted"/>
<dbReference type="Pfam" id="PF21725">
    <property type="entry name" value="T7SS_signal"/>
    <property type="match status" value="1"/>
</dbReference>
<evidence type="ECO:0000313" key="3">
    <source>
        <dbReference type="EMBL" id="GMA18910.1"/>
    </source>
</evidence>
<evidence type="ECO:0000256" key="1">
    <source>
        <dbReference type="SAM" id="MobiDB-lite"/>
    </source>
</evidence>
<protein>
    <recommendedName>
        <fullName evidence="2">Putative T7SS secretion signal domain-containing protein</fullName>
    </recommendedName>
</protein>
<evidence type="ECO:0000259" key="2">
    <source>
        <dbReference type="Pfam" id="PF21725"/>
    </source>
</evidence>
<feature type="region of interest" description="Disordered" evidence="1">
    <location>
        <begin position="354"/>
        <end position="373"/>
    </location>
</feature>
<comment type="caution">
    <text evidence="3">The sequence shown here is derived from an EMBL/GenBank/DDBJ whole genome shotgun (WGS) entry which is preliminary data.</text>
</comment>
<dbReference type="CDD" id="cd20745">
    <property type="entry name" value="FIX_RhsA_AHH_HNH-like"/>
    <property type="match status" value="1"/>
</dbReference>
<feature type="domain" description="Putative T7SS secretion signal" evidence="2">
    <location>
        <begin position="24"/>
        <end position="205"/>
    </location>
</feature>
<dbReference type="InterPro" id="IPR049082">
    <property type="entry name" value="T7SS_signal"/>
</dbReference>
<gene>
    <name evidence="3" type="ORF">GCM10025862_09310</name>
</gene>
<accession>A0ABQ6HKG8</accession>
<sequence>MLTFAAPPAAGAVPLLGTGAPAALQGDPAAVVALAGRWRQVAVALVHAAQSVARVSTPSWDGPASVAAGTGLDALGPGLAGAAQLLGAAADALTRHAAVLESAQQDTRRAVALHEDGVQATAHAAATLDASHPDGLRLLTGAQELALSAAHDGALSTFPFATDPGAPMRAAAAALAGEAAARAARSAAETAATLLGLASVAPRAPRLPEVPTVADGFGQVLDAAGLVPVVGNVADLANLPLQLGQGRTADAVITAVGLLPGLGDAVQGSRQGARVLEREAGDWMPSPEQLQDLSPAGSAGFDPVTRKVAHLPFPKVQRAAARVEIAERWGQLWREGAFLRVNPSRERHIRDGELRRGRDGQPDWSGGHCPPPRPKKSLFPAEWCAGDLMGAVEALTLSPDASWTWASTLRGRDRFRVEGRLDGRLVRVVVEPAGEGIITAHPLEVIPSTGRRRTTPRVVSAP</sequence>
<keyword evidence="4" id="KW-1185">Reference proteome</keyword>
<dbReference type="RefSeq" id="WP_241442972.1">
    <property type="nucleotide sequence ID" value="NZ_BSUJ01000001.1"/>
</dbReference>
<dbReference type="Proteomes" id="UP001157109">
    <property type="component" value="Unassembled WGS sequence"/>
</dbReference>
<evidence type="ECO:0000313" key="4">
    <source>
        <dbReference type="Proteomes" id="UP001157109"/>
    </source>
</evidence>